<evidence type="ECO:0000313" key="3">
    <source>
        <dbReference type="Proteomes" id="UP001281761"/>
    </source>
</evidence>
<evidence type="ECO:0000256" key="1">
    <source>
        <dbReference type="SAM" id="SignalP"/>
    </source>
</evidence>
<comment type="caution">
    <text evidence="2">The sequence shown here is derived from an EMBL/GenBank/DDBJ whole genome shotgun (WGS) entry which is preliminary data.</text>
</comment>
<dbReference type="SUPFAM" id="SSF51126">
    <property type="entry name" value="Pectin lyase-like"/>
    <property type="match status" value="1"/>
</dbReference>
<reference evidence="2 3" key="1">
    <citation type="journal article" date="2022" name="bioRxiv">
        <title>Genomics of Preaxostyla Flagellates Illuminates Evolutionary Transitions and the Path Towards Mitochondrial Loss.</title>
        <authorList>
            <person name="Novak L.V.F."/>
            <person name="Treitli S.C."/>
            <person name="Pyrih J."/>
            <person name="Halakuc P."/>
            <person name="Pipaliya S.V."/>
            <person name="Vacek V."/>
            <person name="Brzon O."/>
            <person name="Soukal P."/>
            <person name="Eme L."/>
            <person name="Dacks J.B."/>
            <person name="Karnkowska A."/>
            <person name="Elias M."/>
            <person name="Hampl V."/>
        </authorList>
    </citation>
    <scope>NUCLEOTIDE SEQUENCE [LARGE SCALE GENOMIC DNA]</scope>
    <source>
        <strain evidence="2">NAU3</strain>
        <tissue evidence="2">Gut</tissue>
    </source>
</reference>
<protein>
    <submittedName>
        <fullName evidence="2">Uncharacterized protein</fullName>
    </submittedName>
</protein>
<dbReference type="InterPro" id="IPR011050">
    <property type="entry name" value="Pectin_lyase_fold/virulence"/>
</dbReference>
<name>A0ABQ9YIV7_9EUKA</name>
<dbReference type="Proteomes" id="UP001281761">
    <property type="component" value="Unassembled WGS sequence"/>
</dbReference>
<feature type="chain" id="PRO_5047088561" evidence="1">
    <location>
        <begin position="20"/>
        <end position="1833"/>
    </location>
</feature>
<evidence type="ECO:0000313" key="2">
    <source>
        <dbReference type="EMBL" id="KAK2963689.1"/>
    </source>
</evidence>
<gene>
    <name evidence="2" type="ORF">BLNAU_1254</name>
</gene>
<organism evidence="2 3">
    <name type="scientific">Blattamonas nauphoetae</name>
    <dbReference type="NCBI Taxonomy" id="2049346"/>
    <lineage>
        <taxon>Eukaryota</taxon>
        <taxon>Metamonada</taxon>
        <taxon>Preaxostyla</taxon>
        <taxon>Oxymonadida</taxon>
        <taxon>Blattamonas</taxon>
    </lineage>
</organism>
<sequence length="1833" mass="197863">MNLQALIVIHLLCVAATSTKPKIQPLSLQIAFGRDIEAANISENERTIVPEINMNHGIYHSNTYILDSISLSLRGSGTSICHTSSLTKTPTNDASQKIDPIRNENPSPFIFVFSNSTISISQISLDSGWSGTSVGKMTSSRLTIDQCPIISNPESSPFVIHNGWGDFGNTIFFIDCSHQSIDKSSLLALVSLTPSNINQPHRTDNSQEVSSTLVSCSGLSLCDTHLVFGSGPLVAFSSATEQHPEFSNKLETVLIGSRLVNMTSGEGKGALKEWRGCQKILDSCVTRSTNHLYGTTCIDMNLGGSLLCSNTSFSHCHSSLEPEYTENKTYTLQHPTGTAQQRFYYTQTDAITFRRCTFLSMTSTSSGAAIQHTTSPSSLTVSESSFSKCQASPDGGAISFDEKRDQKCPITISSSLFVDCSASAEGGVLYLCYGTTCTVTDSVISNSSVRDHGAGLYLYELDCLSLSNSVFEKCITGTTSFSSGGGLYNKNVGSTTMDSVLFRECGQRYGNDLNSKDSGTIQELAPNITNCDSTSAMPNVYAGKYDNTLIPAVPDASTASLVEIESTLSEDQTSTAIRMKVSEIVNGKMFVLMDNTDNYTPPNVGSIAPQTNSPPAIARLLIFDFSSSTESATQTVSFGDWEELQYESEYCVVGASIANTRLSILSSIVLTTPNPPRIIQITCSLGSGTNHCWLQLKGRTLPAGIYTVKLVGIQDFSFSVEFDGSTEENTLNMFSSRHSEKLFGTESKLTFSTKYEVASITFEGSSEPVLLDPPRLFFTTPRAQHRLTSFGPATFKNESTKDIILIPLDGTMKYTSVSLTLSLLSSTLESISFPVEFSSSQKNTIEVVVYSKDESEIKMKYGMTYTVEGLSSFDETCLFESALSIKVPDEPKRIEDGWVTLNGAKDEATVSLKGRLLVDGIYSLKLDYVSQELTSEAVLSENGEVVFKVPISIALSSIMRFGNTYPISSLTIGSETVVVNSDVRLAVPNAPIATKALCDLDAVSKTKFTLSLTGSNLPSSGSFIVSLDGLSQTITVTMSSNGGLSSLVEVNKSTEIQFGQIYTISSIVQRMDEGEDEHIVFSGLKMTTPDGPTLRMVEKPTLKEDDLNSVVLNFRFENMVGGTFMMKVRNANTLSEFTLSSPLLTTFGADTGTLTELVYESGKLEYGTRYEIKAVENSTFPLLIKYLPEFMVPFSPTRVKAISSDLGGDYNTSVILKVDGVWLPRGKEMTVTMTELSGEEFIGSPITVSWKWAGGGSVSSGDVTVLVYGADPVLLRYGKSYCVTSFVVADTVSILDPKVTFTVPDEPARVEMATPTLTSLRTAAIVELRGPELESGSYSITLSSHPSNPISATCKLGIIRFEISTMTTDSIHLGFGETSTVVKVMHGLDEVFLNSDVTFTVPNTAIVKSANIHPNSINTSMTLGFTGIYLELDGFYTVTLSPPFSFDMLFNSSTAASSPELLLGRTDGLQHNTTYTIESIIRVGDDPDVILPNGSISLTTPVLPDPFLLKVSKQDGFVSMGCGGNDKPCRSIDDAWKVVEGMNVKSATFAIVNHTDQIHPITISSGMSILFSNGGTLEPTLTIPLSASMGDKAGMVVVDNAGFEVDDVAIKIESANPSFVFLSASDSTIILKEGSFIGEPLPALSLNSESEDVCSWTSGIIKLANSTTKLNRMTFSSLSQGAIHITKGTLTLRESSFDGNSPNIDSFPSVHRNIRCEEEGNVTIGSLSGGDGSADKHPHLWISHESCLLSGEDARSESPHFIPTLSSESACSWNKKEKLFSLVIVGTTMIPCGLSLKVFEMKKDKSEGKSEIIELSFDTTDSFNETHINRLLI</sequence>
<keyword evidence="1" id="KW-0732">Signal</keyword>
<proteinExistence type="predicted"/>
<accession>A0ABQ9YIV7</accession>
<feature type="signal peptide" evidence="1">
    <location>
        <begin position="1"/>
        <end position="19"/>
    </location>
</feature>
<dbReference type="EMBL" id="JARBJD010000005">
    <property type="protein sequence ID" value="KAK2963689.1"/>
    <property type="molecule type" value="Genomic_DNA"/>
</dbReference>
<keyword evidence="3" id="KW-1185">Reference proteome</keyword>